<dbReference type="InterPro" id="IPR036864">
    <property type="entry name" value="Zn2-C6_fun-type_DNA-bd_sf"/>
</dbReference>
<feature type="compositionally biased region" description="Pro residues" evidence="1">
    <location>
        <begin position="309"/>
        <end position="320"/>
    </location>
</feature>
<feature type="region of interest" description="Disordered" evidence="1">
    <location>
        <begin position="379"/>
        <end position="444"/>
    </location>
</feature>
<protein>
    <recommendedName>
        <fullName evidence="2">Zn(2)-C6 fungal-type domain-containing protein</fullName>
    </recommendedName>
</protein>
<evidence type="ECO:0000256" key="1">
    <source>
        <dbReference type="SAM" id="MobiDB-lite"/>
    </source>
</evidence>
<dbReference type="InParanoid" id="A0A2H3EXT7"/>
<feature type="compositionally biased region" description="Basic residues" evidence="1">
    <location>
        <begin position="433"/>
        <end position="444"/>
    </location>
</feature>
<dbReference type="InterPro" id="IPR001138">
    <property type="entry name" value="Zn2Cys6_DnaBD"/>
</dbReference>
<feature type="compositionally biased region" description="Acidic residues" evidence="1">
    <location>
        <begin position="260"/>
        <end position="269"/>
    </location>
</feature>
<dbReference type="GO" id="GO:0008270">
    <property type="term" value="F:zinc ion binding"/>
    <property type="evidence" value="ECO:0007669"/>
    <property type="project" value="InterPro"/>
</dbReference>
<dbReference type="OrthoDB" id="515401at2759"/>
<dbReference type="SUPFAM" id="SSF57701">
    <property type="entry name" value="Zn2/Cys6 DNA-binding domain"/>
    <property type="match status" value="1"/>
</dbReference>
<feature type="region of interest" description="Disordered" evidence="1">
    <location>
        <begin position="288"/>
        <end position="333"/>
    </location>
</feature>
<feature type="compositionally biased region" description="Polar residues" evidence="1">
    <location>
        <begin position="209"/>
        <end position="228"/>
    </location>
</feature>
<proteinExistence type="predicted"/>
<sequence>MEVTNDLPPDEWPDDFKLASMVLDLSEKRLARSLMLNGQQPLAGLGSSKISRPTSKRTRTTIFPACTFCRGRKIQCDAKRPTCSACLKSNLKCTFQPQSNALTNDTPETSKFNLGQYVSLNNFDEQPEAYPPLRPAFSHYNPRPYGGSQISEMSQNVKSLSSSRPKPPSVKGKEKANSQPQTGGGTSWDDVSAEVEAVTSEHDRVSPRRNVQPTQNTRHPPSNTTTKPRNSRRQVKMNPVGAGRTSPPGNSGYRRKGWPEDEGDSDGEDSNTLIVSNSVAEERLRAISGSSRGGAALPGVKQHRSEPSIQPPAPSPPIPTPAKDLPTATEHAPPGYTYNSPIAAIPSTPRTTRQNMLRTETSEDARQNLLWSRYLHKQSVLGPRKESSPSLPDREPAATINPVVHLTKRVDGRRSGGADAEQEAVRKELQRVNRTRNKSWRQWD</sequence>
<dbReference type="AlphaFoldDB" id="A0A2H3EXT7"/>
<dbReference type="PROSITE" id="PS00463">
    <property type="entry name" value="ZN2_CY6_FUNGAL_1"/>
    <property type="match status" value="1"/>
</dbReference>
<evidence type="ECO:0000259" key="2">
    <source>
        <dbReference type="PROSITE" id="PS50048"/>
    </source>
</evidence>
<name>A0A2H3EXT7_ARMGA</name>
<dbReference type="PROSITE" id="PS50048">
    <property type="entry name" value="ZN2_CY6_FUNGAL_2"/>
    <property type="match status" value="1"/>
</dbReference>
<feature type="domain" description="Zn(2)-C6 fungal-type" evidence="2">
    <location>
        <begin position="65"/>
        <end position="95"/>
    </location>
</feature>
<feature type="compositionally biased region" description="Polar residues" evidence="1">
    <location>
        <begin position="148"/>
        <end position="157"/>
    </location>
</feature>
<feature type="compositionally biased region" description="Basic and acidic residues" evidence="1">
    <location>
        <begin position="383"/>
        <end position="396"/>
    </location>
</feature>
<organism evidence="3 4">
    <name type="scientific">Armillaria gallica</name>
    <name type="common">Bulbous honey fungus</name>
    <name type="synonym">Armillaria bulbosa</name>
    <dbReference type="NCBI Taxonomy" id="47427"/>
    <lineage>
        <taxon>Eukaryota</taxon>
        <taxon>Fungi</taxon>
        <taxon>Dikarya</taxon>
        <taxon>Basidiomycota</taxon>
        <taxon>Agaricomycotina</taxon>
        <taxon>Agaricomycetes</taxon>
        <taxon>Agaricomycetidae</taxon>
        <taxon>Agaricales</taxon>
        <taxon>Marasmiineae</taxon>
        <taxon>Physalacriaceae</taxon>
        <taxon>Armillaria</taxon>
    </lineage>
</organism>
<dbReference type="Gene3D" id="4.10.240.10">
    <property type="entry name" value="Zn(2)-C6 fungal-type DNA-binding domain"/>
    <property type="match status" value="1"/>
</dbReference>
<dbReference type="STRING" id="47427.A0A2H3EXT7"/>
<evidence type="ECO:0000313" key="4">
    <source>
        <dbReference type="Proteomes" id="UP000217790"/>
    </source>
</evidence>
<gene>
    <name evidence="3" type="ORF">ARMGADRAFT_11948</name>
</gene>
<keyword evidence="4" id="KW-1185">Reference proteome</keyword>
<dbReference type="GO" id="GO:0000981">
    <property type="term" value="F:DNA-binding transcription factor activity, RNA polymerase II-specific"/>
    <property type="evidence" value="ECO:0007669"/>
    <property type="project" value="InterPro"/>
</dbReference>
<dbReference type="CDD" id="cd00067">
    <property type="entry name" value="GAL4"/>
    <property type="match status" value="1"/>
</dbReference>
<reference evidence="4" key="1">
    <citation type="journal article" date="2017" name="Nat. Ecol. Evol.">
        <title>Genome expansion and lineage-specific genetic innovations in the forest pathogenic fungi Armillaria.</title>
        <authorList>
            <person name="Sipos G."/>
            <person name="Prasanna A.N."/>
            <person name="Walter M.C."/>
            <person name="O'Connor E."/>
            <person name="Balint B."/>
            <person name="Krizsan K."/>
            <person name="Kiss B."/>
            <person name="Hess J."/>
            <person name="Varga T."/>
            <person name="Slot J."/>
            <person name="Riley R."/>
            <person name="Boka B."/>
            <person name="Rigling D."/>
            <person name="Barry K."/>
            <person name="Lee J."/>
            <person name="Mihaltcheva S."/>
            <person name="LaButti K."/>
            <person name="Lipzen A."/>
            <person name="Waldron R."/>
            <person name="Moloney N.M."/>
            <person name="Sperisen C."/>
            <person name="Kredics L."/>
            <person name="Vagvoelgyi C."/>
            <person name="Patrignani A."/>
            <person name="Fitzpatrick D."/>
            <person name="Nagy I."/>
            <person name="Doyle S."/>
            <person name="Anderson J.B."/>
            <person name="Grigoriev I.V."/>
            <person name="Gueldener U."/>
            <person name="Muensterkoetter M."/>
            <person name="Nagy L.G."/>
        </authorList>
    </citation>
    <scope>NUCLEOTIDE SEQUENCE [LARGE SCALE GENOMIC DNA]</scope>
    <source>
        <strain evidence="4">Ar21-2</strain>
    </source>
</reference>
<dbReference type="PANTHER" id="PTHR47783">
    <property type="entry name" value="ZN(II)2CYS6 TRANSCRIPTION FACTOR (EUROFUNG)-RELATED"/>
    <property type="match status" value="1"/>
</dbReference>
<dbReference type="Pfam" id="PF00172">
    <property type="entry name" value="Zn_clus"/>
    <property type="match status" value="1"/>
</dbReference>
<feature type="region of interest" description="Disordered" evidence="1">
    <location>
        <begin position="125"/>
        <end position="271"/>
    </location>
</feature>
<dbReference type="PANTHER" id="PTHR47783:SF1">
    <property type="entry name" value="ZN(II)2CYS6 TRANSCRIPTION FACTOR (EUROFUNG)"/>
    <property type="match status" value="1"/>
</dbReference>
<dbReference type="EMBL" id="KZ293644">
    <property type="protein sequence ID" value="PBL03327.1"/>
    <property type="molecule type" value="Genomic_DNA"/>
</dbReference>
<dbReference type="SMART" id="SM00066">
    <property type="entry name" value="GAL4"/>
    <property type="match status" value="1"/>
</dbReference>
<accession>A0A2H3EXT7</accession>
<evidence type="ECO:0000313" key="3">
    <source>
        <dbReference type="EMBL" id="PBL03327.1"/>
    </source>
</evidence>
<dbReference type="Proteomes" id="UP000217790">
    <property type="component" value="Unassembled WGS sequence"/>
</dbReference>